<evidence type="ECO:0000313" key="2">
    <source>
        <dbReference type="Proteomes" id="UP000198935"/>
    </source>
</evidence>
<gene>
    <name evidence="1" type="ORF">SAMN05421736_11716</name>
</gene>
<name>A0A1H3TZI9_9BACI</name>
<accession>A0A1H3TZI9</accession>
<dbReference type="AlphaFoldDB" id="A0A1H3TZI9"/>
<proteinExistence type="predicted"/>
<protein>
    <submittedName>
        <fullName evidence="1">Uncharacterized protein</fullName>
    </submittedName>
</protein>
<dbReference type="EMBL" id="FNPI01000017">
    <property type="protein sequence ID" value="SDZ55674.1"/>
    <property type="molecule type" value="Genomic_DNA"/>
</dbReference>
<dbReference type="Proteomes" id="UP000198935">
    <property type="component" value="Unassembled WGS sequence"/>
</dbReference>
<evidence type="ECO:0000313" key="1">
    <source>
        <dbReference type="EMBL" id="SDZ55674.1"/>
    </source>
</evidence>
<keyword evidence="2" id="KW-1185">Reference proteome</keyword>
<organism evidence="1 2">
    <name type="scientific">Evansella caseinilytica</name>
    <dbReference type="NCBI Taxonomy" id="1503961"/>
    <lineage>
        <taxon>Bacteria</taxon>
        <taxon>Bacillati</taxon>
        <taxon>Bacillota</taxon>
        <taxon>Bacilli</taxon>
        <taxon>Bacillales</taxon>
        <taxon>Bacillaceae</taxon>
        <taxon>Evansella</taxon>
    </lineage>
</organism>
<reference evidence="2" key="1">
    <citation type="submission" date="2016-10" db="EMBL/GenBank/DDBJ databases">
        <authorList>
            <person name="Varghese N."/>
            <person name="Submissions S."/>
        </authorList>
    </citation>
    <scope>NUCLEOTIDE SEQUENCE [LARGE SCALE GENOMIC DNA]</scope>
    <source>
        <strain evidence="2">SP</strain>
    </source>
</reference>
<sequence length="83" mass="9301">MVGIKLLFGNKKILNATHIECPSCETVRPVDKWNEGTITVYGSDSPDVRNAALNKKNTFPYQCPECHMGFSAHKLNFVTKETD</sequence>